<comment type="similarity">
    <text evidence="3">Belongs to the UreF family.</text>
</comment>
<dbReference type="STRING" id="1737425.GCA_900049755_02298"/>
<dbReference type="PANTHER" id="PTHR33620:SF1">
    <property type="entry name" value="UREASE ACCESSORY PROTEIN F"/>
    <property type="match status" value="1"/>
</dbReference>
<dbReference type="PANTHER" id="PTHR33620">
    <property type="entry name" value="UREASE ACCESSORY PROTEIN F"/>
    <property type="match status" value="1"/>
</dbReference>
<dbReference type="KEGG" id="cpre:Csp1_03430"/>
<sequence>MPPTSSSPPPAPRSLLPFLQAMTYADSAYPSGRYTLSHGLEGLVQAHRVQGADEVSSALADHLRYTAAPGDGVATAAAATAGPGRIAVLIDLDHELSATKVTHELRRASTRVGRQMLQVTTEVERRLGGELPEPLLSYAAAVAAKETPGNQAVVAGLVHRAHGLTPRDAVATELTGLAVGWAGAALRLRQCDHIDAQVVITAAHPVIAGLAVQCVQVASDLVPGTGPESGPESGPGSVPCPGSGHVYANSPGRRGWRFLGRASPGSDLASAAHETAPARLFMS</sequence>
<evidence type="ECO:0000313" key="6">
    <source>
        <dbReference type="Proteomes" id="UP000247696"/>
    </source>
</evidence>
<accession>A0A2Z3YN81</accession>
<evidence type="ECO:0000256" key="2">
    <source>
        <dbReference type="ARBA" id="ARBA00023186"/>
    </source>
</evidence>
<reference evidence="6" key="1">
    <citation type="submission" date="2017-11" db="EMBL/GenBank/DDBJ databases">
        <title>Otitis media/interna in a cat caused by the recently described species Corynebacterium provencense.</title>
        <authorList>
            <person name="Kittl S."/>
            <person name="Brodard I."/>
            <person name="Rychener L."/>
            <person name="Jores J."/>
            <person name="Roosje P."/>
            <person name="Gobeli Brawand S."/>
        </authorList>
    </citation>
    <scope>NUCLEOTIDE SEQUENCE [LARGE SCALE GENOMIC DNA]</scope>
    <source>
        <strain evidence="6">17KM38</strain>
    </source>
</reference>
<name>A0A2Z3YN81_9CORY</name>
<dbReference type="RefSeq" id="WP_227871142.1">
    <property type="nucleotide sequence ID" value="NZ_CP024988.1"/>
</dbReference>
<dbReference type="AlphaFoldDB" id="A0A2Z3YN81"/>
<dbReference type="Gene3D" id="1.10.4190.10">
    <property type="entry name" value="Urease accessory protein UreF"/>
    <property type="match status" value="1"/>
</dbReference>
<feature type="region of interest" description="Disordered" evidence="4">
    <location>
        <begin position="224"/>
        <end position="246"/>
    </location>
</feature>
<dbReference type="Proteomes" id="UP000247696">
    <property type="component" value="Chromosome"/>
</dbReference>
<evidence type="ECO:0000313" key="5">
    <source>
        <dbReference type="EMBL" id="AWT25169.1"/>
    </source>
</evidence>
<dbReference type="GO" id="GO:0016151">
    <property type="term" value="F:nickel cation binding"/>
    <property type="evidence" value="ECO:0007669"/>
    <property type="project" value="UniProtKB-UniRule"/>
</dbReference>
<comment type="subcellular location">
    <subcellularLocation>
        <location evidence="3">Cytoplasm</location>
    </subcellularLocation>
</comment>
<evidence type="ECO:0000256" key="4">
    <source>
        <dbReference type="SAM" id="MobiDB-lite"/>
    </source>
</evidence>
<keyword evidence="6" id="KW-1185">Reference proteome</keyword>
<dbReference type="GO" id="GO:0005737">
    <property type="term" value="C:cytoplasm"/>
    <property type="evidence" value="ECO:0007669"/>
    <property type="project" value="UniProtKB-SubCell"/>
</dbReference>
<feature type="compositionally biased region" description="Low complexity" evidence="4">
    <location>
        <begin position="224"/>
        <end position="244"/>
    </location>
</feature>
<proteinExistence type="inferred from homology"/>
<evidence type="ECO:0000256" key="1">
    <source>
        <dbReference type="ARBA" id="ARBA00022988"/>
    </source>
</evidence>
<keyword evidence="2 3" id="KW-0143">Chaperone</keyword>
<comment type="subunit">
    <text evidence="3">UreD, UreF and UreG form a complex that acts as a GTP-hydrolysis-dependent molecular chaperone, activating the urease apoprotein by helping to assemble the nickel containing metallocenter of UreC. The UreE protein probably delivers the nickel.</text>
</comment>
<comment type="function">
    <text evidence="3">Required for maturation of urease via the functional incorporation of the urease nickel metallocenter.</text>
</comment>
<protein>
    <recommendedName>
        <fullName evidence="3">Urease accessory protein UreF</fullName>
    </recommendedName>
</protein>
<gene>
    <name evidence="3 5" type="primary">ureF</name>
    <name evidence="5" type="ORF">Csp1_03430</name>
</gene>
<dbReference type="InterPro" id="IPR038277">
    <property type="entry name" value="UreF_sf"/>
</dbReference>
<keyword evidence="1 3" id="KW-0996">Nickel insertion</keyword>
<dbReference type="Pfam" id="PF01730">
    <property type="entry name" value="UreF"/>
    <property type="match status" value="1"/>
</dbReference>
<dbReference type="EMBL" id="CP024988">
    <property type="protein sequence ID" value="AWT25169.1"/>
    <property type="molecule type" value="Genomic_DNA"/>
</dbReference>
<dbReference type="HAMAP" id="MF_01385">
    <property type="entry name" value="UreF"/>
    <property type="match status" value="1"/>
</dbReference>
<dbReference type="InterPro" id="IPR002639">
    <property type="entry name" value="UreF"/>
</dbReference>
<evidence type="ECO:0000256" key="3">
    <source>
        <dbReference type="HAMAP-Rule" id="MF_01385"/>
    </source>
</evidence>
<organism evidence="5 6">
    <name type="scientific">Corynebacterium provencense</name>
    <dbReference type="NCBI Taxonomy" id="1737425"/>
    <lineage>
        <taxon>Bacteria</taxon>
        <taxon>Bacillati</taxon>
        <taxon>Actinomycetota</taxon>
        <taxon>Actinomycetes</taxon>
        <taxon>Mycobacteriales</taxon>
        <taxon>Corynebacteriaceae</taxon>
        <taxon>Corynebacterium</taxon>
    </lineage>
</organism>
<keyword evidence="3" id="KW-0963">Cytoplasm</keyword>